<evidence type="ECO:0000256" key="2">
    <source>
        <dbReference type="ARBA" id="ARBA00022475"/>
    </source>
</evidence>
<evidence type="ECO:0000256" key="6">
    <source>
        <dbReference type="SAM" id="Phobius"/>
    </source>
</evidence>
<sequence>MVYDAFLLLAISAGYGAVLLTLRAITAGIDEAAAVYSSLLLKCAILSGWYVVLSAYYVICWRKQGQTLGMKAWRLRLQQPDGALATPTQCWKRCLAAPLSLSFLGIGYLWCLLPPVNQCLHDRYTGTEVIVLPKTN</sequence>
<keyword evidence="3 6" id="KW-0812">Transmembrane</keyword>
<keyword evidence="2" id="KW-1003">Cell membrane</keyword>
<dbReference type="PANTHER" id="PTHR36115">
    <property type="entry name" value="PROLINE-RICH ANTIGEN HOMOLOG-RELATED"/>
    <property type="match status" value="1"/>
</dbReference>
<dbReference type="GO" id="GO:0005886">
    <property type="term" value="C:plasma membrane"/>
    <property type="evidence" value="ECO:0007669"/>
    <property type="project" value="UniProtKB-SubCell"/>
</dbReference>
<keyword evidence="4 6" id="KW-1133">Transmembrane helix</keyword>
<evidence type="ECO:0000256" key="3">
    <source>
        <dbReference type="ARBA" id="ARBA00022692"/>
    </source>
</evidence>
<evidence type="ECO:0000313" key="9">
    <source>
        <dbReference type="Proteomes" id="UP000051213"/>
    </source>
</evidence>
<evidence type="ECO:0000259" key="7">
    <source>
        <dbReference type="Pfam" id="PF06271"/>
    </source>
</evidence>
<accession>A0A0R2TZK0</accession>
<dbReference type="InterPro" id="IPR010432">
    <property type="entry name" value="RDD"/>
</dbReference>
<reference evidence="8 9" key="1">
    <citation type="submission" date="2015-10" db="EMBL/GenBank/DDBJ databases">
        <title>Metagenome-Assembled Genomes uncover a global brackish microbiome.</title>
        <authorList>
            <person name="Hugerth L.W."/>
            <person name="Larsson J."/>
            <person name="Alneberg J."/>
            <person name="Lindh M.V."/>
            <person name="Legrand C."/>
            <person name="Pinhassi J."/>
            <person name="Andersson A.F."/>
        </authorList>
    </citation>
    <scope>NUCLEOTIDE SEQUENCE [LARGE SCALE GENOMIC DNA]</scope>
    <source>
        <strain evidence="8">BACL26 MAG-121220-bin70</strain>
    </source>
</reference>
<evidence type="ECO:0000313" key="8">
    <source>
        <dbReference type="EMBL" id="KRO91058.1"/>
    </source>
</evidence>
<dbReference type="InterPro" id="IPR051791">
    <property type="entry name" value="Pra-immunoreactive"/>
</dbReference>
<organism evidence="8 9">
    <name type="scientific">SAR92 bacterium BACL26 MAG-121220-bin70</name>
    <dbReference type="NCBI Taxonomy" id="1655626"/>
    <lineage>
        <taxon>Bacteria</taxon>
        <taxon>Pseudomonadati</taxon>
        <taxon>Pseudomonadota</taxon>
        <taxon>Gammaproteobacteria</taxon>
        <taxon>Cellvibrionales</taxon>
        <taxon>Porticoccaceae</taxon>
        <taxon>SAR92 clade</taxon>
    </lineage>
</organism>
<evidence type="ECO:0000256" key="4">
    <source>
        <dbReference type="ARBA" id="ARBA00022989"/>
    </source>
</evidence>
<feature type="transmembrane region" description="Helical" evidence="6">
    <location>
        <begin position="34"/>
        <end position="59"/>
    </location>
</feature>
<dbReference type="PANTHER" id="PTHR36115:SF10">
    <property type="entry name" value="RDD DOMAIN-CONTAINING PROTEIN"/>
    <property type="match status" value="1"/>
</dbReference>
<keyword evidence="5 6" id="KW-0472">Membrane</keyword>
<dbReference type="Pfam" id="PF06271">
    <property type="entry name" value="RDD"/>
    <property type="match status" value="1"/>
</dbReference>
<dbReference type="EMBL" id="LICA01000630">
    <property type="protein sequence ID" value="KRO91058.1"/>
    <property type="molecule type" value="Genomic_DNA"/>
</dbReference>
<proteinExistence type="predicted"/>
<protein>
    <recommendedName>
        <fullName evidence="7">RDD domain-containing protein</fullName>
    </recommendedName>
</protein>
<gene>
    <name evidence="8" type="ORF">ABS24_10150</name>
</gene>
<feature type="domain" description="RDD" evidence="7">
    <location>
        <begin position="1"/>
        <end position="125"/>
    </location>
</feature>
<comment type="caution">
    <text evidence="8">The sequence shown here is derived from an EMBL/GenBank/DDBJ whole genome shotgun (WGS) entry which is preliminary data.</text>
</comment>
<dbReference type="Proteomes" id="UP000051213">
    <property type="component" value="Unassembled WGS sequence"/>
</dbReference>
<name>A0A0R2TZK0_9GAMM</name>
<dbReference type="AlphaFoldDB" id="A0A0R2TZK0"/>
<comment type="subcellular location">
    <subcellularLocation>
        <location evidence="1">Cell membrane</location>
        <topology evidence="1">Multi-pass membrane protein</topology>
    </subcellularLocation>
</comment>
<evidence type="ECO:0000256" key="1">
    <source>
        <dbReference type="ARBA" id="ARBA00004651"/>
    </source>
</evidence>
<evidence type="ECO:0000256" key="5">
    <source>
        <dbReference type="ARBA" id="ARBA00023136"/>
    </source>
</evidence>